<keyword evidence="1" id="KW-0812">Transmembrane</keyword>
<sequence length="272" mass="30875">MICAKTVFKCFKTLERWGNVITGAAGPYFVGLAVILITLGVVCFFDVIAPDLSYPIITIPICILIALNLLTHYYYVVTVSPGFVDDPPREPGTGILWARKGTKKGKQRVLTGGVRWSTRGVKITPASHTKCWKCKKTRPEKWDHHVPEIMFAMIYILSIVLCFAVGVMLSYHLYGISWGETTVEAQDHDEYRKKAKARNEDFVNSYDLGKKENLAFFFNLGESGYSRLTLFVPLRINPYTDGFSWARRDGYEKHQGVRQGEELTDEEDEDDV</sequence>
<feature type="transmembrane region" description="Helical" evidence="1">
    <location>
        <begin position="149"/>
        <end position="171"/>
    </location>
</feature>
<proteinExistence type="predicted"/>
<dbReference type="InParanoid" id="A0A409WP71"/>
<feature type="transmembrane region" description="Helical" evidence="1">
    <location>
        <begin position="28"/>
        <end position="49"/>
    </location>
</feature>
<protein>
    <submittedName>
        <fullName evidence="2">Uncharacterized protein</fullName>
    </submittedName>
</protein>
<dbReference type="InterPro" id="IPR039859">
    <property type="entry name" value="PFA4/ZDH16/20/ERF2-like"/>
</dbReference>
<dbReference type="PANTHER" id="PTHR12246">
    <property type="entry name" value="PALMITOYLTRANSFERASE ZDHHC16"/>
    <property type="match status" value="1"/>
</dbReference>
<evidence type="ECO:0000256" key="1">
    <source>
        <dbReference type="SAM" id="Phobius"/>
    </source>
</evidence>
<dbReference type="STRING" id="93625.A0A409WP71"/>
<evidence type="ECO:0000313" key="2">
    <source>
        <dbReference type="EMBL" id="PPQ80293.1"/>
    </source>
</evidence>
<evidence type="ECO:0000313" key="3">
    <source>
        <dbReference type="Proteomes" id="UP000283269"/>
    </source>
</evidence>
<reference evidence="2 3" key="1">
    <citation type="journal article" date="2018" name="Evol. Lett.">
        <title>Horizontal gene cluster transfer increased hallucinogenic mushroom diversity.</title>
        <authorList>
            <person name="Reynolds H.T."/>
            <person name="Vijayakumar V."/>
            <person name="Gluck-Thaler E."/>
            <person name="Korotkin H.B."/>
            <person name="Matheny P.B."/>
            <person name="Slot J.C."/>
        </authorList>
    </citation>
    <scope>NUCLEOTIDE SEQUENCE [LARGE SCALE GENOMIC DNA]</scope>
    <source>
        <strain evidence="2 3">2631</strain>
    </source>
</reference>
<comment type="caution">
    <text evidence="2">The sequence shown here is derived from an EMBL/GenBank/DDBJ whole genome shotgun (WGS) entry which is preliminary data.</text>
</comment>
<dbReference type="Proteomes" id="UP000283269">
    <property type="component" value="Unassembled WGS sequence"/>
</dbReference>
<keyword evidence="1" id="KW-1133">Transmembrane helix</keyword>
<organism evidence="2 3">
    <name type="scientific">Psilocybe cyanescens</name>
    <dbReference type="NCBI Taxonomy" id="93625"/>
    <lineage>
        <taxon>Eukaryota</taxon>
        <taxon>Fungi</taxon>
        <taxon>Dikarya</taxon>
        <taxon>Basidiomycota</taxon>
        <taxon>Agaricomycotina</taxon>
        <taxon>Agaricomycetes</taxon>
        <taxon>Agaricomycetidae</taxon>
        <taxon>Agaricales</taxon>
        <taxon>Agaricineae</taxon>
        <taxon>Strophariaceae</taxon>
        <taxon>Psilocybe</taxon>
    </lineage>
</organism>
<dbReference type="EMBL" id="NHYD01003337">
    <property type="protein sequence ID" value="PPQ80293.1"/>
    <property type="molecule type" value="Genomic_DNA"/>
</dbReference>
<dbReference type="AlphaFoldDB" id="A0A409WP71"/>
<dbReference type="GO" id="GO:0016409">
    <property type="term" value="F:palmitoyltransferase activity"/>
    <property type="evidence" value="ECO:0007669"/>
    <property type="project" value="InterPro"/>
</dbReference>
<keyword evidence="3" id="KW-1185">Reference proteome</keyword>
<name>A0A409WP71_PSICY</name>
<keyword evidence="1" id="KW-0472">Membrane</keyword>
<dbReference type="OrthoDB" id="9909019at2759"/>
<gene>
    <name evidence="2" type="ORF">CVT25_003690</name>
</gene>
<feature type="transmembrane region" description="Helical" evidence="1">
    <location>
        <begin position="56"/>
        <end position="75"/>
    </location>
</feature>
<accession>A0A409WP71</accession>